<keyword evidence="1" id="KW-0805">Transcription regulation</keyword>
<dbReference type="NCBIfam" id="TIGR02980">
    <property type="entry name" value="SigBFG"/>
    <property type="match status" value="1"/>
</dbReference>
<dbReference type="PANTHER" id="PTHR30385:SF4">
    <property type="entry name" value="RNA POLYMERASE SIGMA-E FACTOR"/>
    <property type="match status" value="1"/>
</dbReference>
<evidence type="ECO:0000313" key="8">
    <source>
        <dbReference type="Proteomes" id="UP000326831"/>
    </source>
</evidence>
<dbReference type="InterPro" id="IPR036388">
    <property type="entry name" value="WH-like_DNA-bd_sf"/>
</dbReference>
<feature type="region of interest" description="Disordered" evidence="5">
    <location>
        <begin position="237"/>
        <end position="256"/>
    </location>
</feature>
<dbReference type="PROSITE" id="PS00715">
    <property type="entry name" value="SIGMA70_1"/>
    <property type="match status" value="1"/>
</dbReference>
<dbReference type="Gene3D" id="1.10.10.10">
    <property type="entry name" value="Winged helix-like DNA-binding domain superfamily/Winged helix DNA-binding domain"/>
    <property type="match status" value="2"/>
</dbReference>
<keyword evidence="8" id="KW-1185">Reference proteome</keyword>
<dbReference type="NCBIfam" id="TIGR02937">
    <property type="entry name" value="sigma70-ECF"/>
    <property type="match status" value="1"/>
</dbReference>
<dbReference type="Pfam" id="PF04539">
    <property type="entry name" value="Sigma70_r3"/>
    <property type="match status" value="1"/>
</dbReference>
<dbReference type="InterPro" id="IPR007627">
    <property type="entry name" value="RNA_pol_sigma70_r2"/>
</dbReference>
<dbReference type="InterPro" id="IPR014284">
    <property type="entry name" value="RNA_pol_sigma-70_dom"/>
</dbReference>
<dbReference type="SUPFAM" id="SSF88659">
    <property type="entry name" value="Sigma3 and sigma4 domains of RNA polymerase sigma factors"/>
    <property type="match status" value="2"/>
</dbReference>
<dbReference type="InterPro" id="IPR013324">
    <property type="entry name" value="RNA_pol_sigma_r3/r4-like"/>
</dbReference>
<dbReference type="InterPro" id="IPR014322">
    <property type="entry name" value="RNA_pol_sigma-B/F/G"/>
</dbReference>
<evidence type="ECO:0000256" key="5">
    <source>
        <dbReference type="SAM" id="MobiDB-lite"/>
    </source>
</evidence>
<dbReference type="AlphaFoldDB" id="A0A5P2UT68"/>
<sequence>MSRGHARPATPPPRRRTGPRRKRSQPPVIRSGPPRSEQVNVLTAQASTETVLAQSPSTSVPAAPAPVELPRIVNAREVAPSDARGLSKSFFERLATLEEGTPERQYVRNTLIEMNLSLVQFAVRRFRNRTDGTDMEDLVQVGTIGLIKAIDRFDPSLGNEFATLALPYITGEIKRHFRDTTWAVRVPRRLQELRIELARGKEELSAVLDRAPTVKELAAHLELDEDAVIEGLVAANGHSSQPLDTDQNDTSDSPTRALADTLGEDDPAMELFEDLHTLAPLLEQLDGRDRLILHMRFGQEMTQAQIGERLGISQMQVSRLLTRTLGRLREGMLAGN</sequence>
<dbReference type="EMBL" id="CP023701">
    <property type="protein sequence ID" value="QEU82546.1"/>
    <property type="molecule type" value="Genomic_DNA"/>
</dbReference>
<organism evidence="7 8">
    <name type="scientific">Streptomyces subrutilus</name>
    <dbReference type="NCBI Taxonomy" id="36818"/>
    <lineage>
        <taxon>Bacteria</taxon>
        <taxon>Bacillati</taxon>
        <taxon>Actinomycetota</taxon>
        <taxon>Actinomycetes</taxon>
        <taxon>Kitasatosporales</taxon>
        <taxon>Streptomycetaceae</taxon>
        <taxon>Streptomyces</taxon>
    </lineage>
</organism>
<dbReference type="OrthoDB" id="9804285at2"/>
<dbReference type="KEGG" id="ssub:CP968_33660"/>
<keyword evidence="2" id="KW-0731">Sigma factor</keyword>
<accession>A0A5P2UT68</accession>
<evidence type="ECO:0000256" key="3">
    <source>
        <dbReference type="ARBA" id="ARBA00023125"/>
    </source>
</evidence>
<feature type="compositionally biased region" description="Polar residues" evidence="5">
    <location>
        <begin position="237"/>
        <end position="254"/>
    </location>
</feature>
<feature type="region of interest" description="Disordered" evidence="5">
    <location>
        <begin position="1"/>
        <end position="39"/>
    </location>
</feature>
<dbReference type="GO" id="GO:0006352">
    <property type="term" value="P:DNA-templated transcription initiation"/>
    <property type="evidence" value="ECO:0007669"/>
    <property type="project" value="InterPro"/>
</dbReference>
<reference evidence="7 8" key="1">
    <citation type="submission" date="2017-09" db="EMBL/GenBank/DDBJ databases">
        <authorList>
            <person name="Lee N."/>
            <person name="Cho B.-K."/>
        </authorList>
    </citation>
    <scope>NUCLEOTIDE SEQUENCE [LARGE SCALE GENOMIC DNA]</scope>
    <source>
        <strain evidence="7 8">ATCC 27467</strain>
    </source>
</reference>
<evidence type="ECO:0000259" key="6">
    <source>
        <dbReference type="PROSITE" id="PS00715"/>
    </source>
</evidence>
<dbReference type="InterPro" id="IPR007630">
    <property type="entry name" value="RNA_pol_sigma70_r4"/>
</dbReference>
<dbReference type="GO" id="GO:0016987">
    <property type="term" value="F:sigma factor activity"/>
    <property type="evidence" value="ECO:0007669"/>
    <property type="project" value="UniProtKB-KW"/>
</dbReference>
<feature type="compositionally biased region" description="Basic residues" evidence="5">
    <location>
        <begin position="13"/>
        <end position="24"/>
    </location>
</feature>
<evidence type="ECO:0000256" key="1">
    <source>
        <dbReference type="ARBA" id="ARBA00023015"/>
    </source>
</evidence>
<evidence type="ECO:0000313" key="7">
    <source>
        <dbReference type="EMBL" id="QEU82546.1"/>
    </source>
</evidence>
<dbReference type="Pfam" id="PF04542">
    <property type="entry name" value="Sigma70_r2"/>
    <property type="match status" value="1"/>
</dbReference>
<dbReference type="InterPro" id="IPR013325">
    <property type="entry name" value="RNA_pol_sigma_r2"/>
</dbReference>
<dbReference type="GO" id="GO:0003677">
    <property type="term" value="F:DNA binding"/>
    <property type="evidence" value="ECO:0007669"/>
    <property type="project" value="UniProtKB-KW"/>
</dbReference>
<keyword evidence="3" id="KW-0238">DNA-binding</keyword>
<proteinExistence type="predicted"/>
<evidence type="ECO:0000256" key="4">
    <source>
        <dbReference type="ARBA" id="ARBA00023163"/>
    </source>
</evidence>
<dbReference type="CDD" id="cd06171">
    <property type="entry name" value="Sigma70_r4"/>
    <property type="match status" value="1"/>
</dbReference>
<keyword evidence="4" id="KW-0804">Transcription</keyword>
<dbReference type="SUPFAM" id="SSF88946">
    <property type="entry name" value="Sigma2 domain of RNA polymerase sigma factors"/>
    <property type="match status" value="1"/>
</dbReference>
<name>A0A5P2UT68_9ACTN</name>
<dbReference type="Pfam" id="PF04545">
    <property type="entry name" value="Sigma70_r4"/>
    <property type="match status" value="1"/>
</dbReference>
<dbReference type="PRINTS" id="PR00046">
    <property type="entry name" value="SIGMA70FCT"/>
</dbReference>
<dbReference type="Proteomes" id="UP000326831">
    <property type="component" value="Chromosome"/>
</dbReference>
<feature type="domain" description="RNA polymerase sigma-70" evidence="6">
    <location>
        <begin position="137"/>
        <end position="150"/>
    </location>
</feature>
<gene>
    <name evidence="7" type="ORF">CP968_33660</name>
</gene>
<protein>
    <submittedName>
        <fullName evidence="7">SigB/SigF/SigG family RNA polymerase sigma factor</fullName>
    </submittedName>
</protein>
<dbReference type="PANTHER" id="PTHR30385">
    <property type="entry name" value="SIGMA FACTOR F FLAGELLAR"/>
    <property type="match status" value="1"/>
</dbReference>
<evidence type="ECO:0000256" key="2">
    <source>
        <dbReference type="ARBA" id="ARBA00023082"/>
    </source>
</evidence>
<dbReference type="InterPro" id="IPR007624">
    <property type="entry name" value="RNA_pol_sigma70_r3"/>
</dbReference>
<dbReference type="Gene3D" id="1.20.120.1810">
    <property type="match status" value="1"/>
</dbReference>
<dbReference type="InterPro" id="IPR000943">
    <property type="entry name" value="RNA_pol_sigma70"/>
</dbReference>